<dbReference type="CDD" id="cd06225">
    <property type="entry name" value="HAMP"/>
    <property type="match status" value="1"/>
</dbReference>
<dbReference type="SMART" id="SM00304">
    <property type="entry name" value="HAMP"/>
    <property type="match status" value="2"/>
</dbReference>
<evidence type="ECO:0000259" key="12">
    <source>
        <dbReference type="PROSITE" id="PS50192"/>
    </source>
</evidence>
<feature type="domain" description="Methyl-accepting transducer" evidence="11">
    <location>
        <begin position="291"/>
        <end position="527"/>
    </location>
</feature>
<dbReference type="InterPro" id="IPR004090">
    <property type="entry name" value="Chemotax_Me-accpt_rcpt"/>
</dbReference>
<feature type="domain" description="T-SNARE coiled-coil homology" evidence="12">
    <location>
        <begin position="486"/>
        <end position="540"/>
    </location>
</feature>
<dbReference type="GO" id="GO:0007165">
    <property type="term" value="P:signal transduction"/>
    <property type="evidence" value="ECO:0007669"/>
    <property type="project" value="UniProtKB-KW"/>
</dbReference>
<reference evidence="15" key="1">
    <citation type="submission" date="2017-01" db="EMBL/GenBank/DDBJ databases">
        <authorList>
            <person name="Varghese N."/>
            <person name="Submissions S."/>
        </authorList>
    </citation>
    <scope>NUCLEOTIDE SEQUENCE [LARGE SCALE GENOMIC DNA]</scope>
    <source>
        <strain evidence="15">DSM 22306</strain>
    </source>
</reference>
<dbReference type="Gene3D" id="1.10.287.950">
    <property type="entry name" value="Methyl-accepting chemotaxis protein"/>
    <property type="match status" value="1"/>
</dbReference>
<name>A0A1N7M6W1_9GAMM</name>
<dbReference type="InterPro" id="IPR004089">
    <property type="entry name" value="MCPsignal_dom"/>
</dbReference>
<dbReference type="AlphaFoldDB" id="A0A1N7M6W1"/>
<evidence type="ECO:0000256" key="7">
    <source>
        <dbReference type="ARBA" id="ARBA00023224"/>
    </source>
</evidence>
<dbReference type="EMBL" id="FTOE01000005">
    <property type="protein sequence ID" value="SIS81711.1"/>
    <property type="molecule type" value="Genomic_DNA"/>
</dbReference>
<comment type="subcellular location">
    <subcellularLocation>
        <location evidence="1">Cell inner membrane</location>
        <topology evidence="1">Multi-pass membrane protein</topology>
    </subcellularLocation>
</comment>
<evidence type="ECO:0000256" key="8">
    <source>
        <dbReference type="ARBA" id="ARBA00029447"/>
    </source>
</evidence>
<comment type="similarity">
    <text evidence="8">Belongs to the methyl-accepting chemotaxis (MCP) protein family.</text>
</comment>
<evidence type="ECO:0000256" key="10">
    <source>
        <dbReference type="SAM" id="Phobius"/>
    </source>
</evidence>
<feature type="transmembrane region" description="Helical" evidence="10">
    <location>
        <begin position="210"/>
        <end position="231"/>
    </location>
</feature>
<dbReference type="InterPro" id="IPR033480">
    <property type="entry name" value="sCache_2"/>
</dbReference>
<evidence type="ECO:0000256" key="3">
    <source>
        <dbReference type="ARBA" id="ARBA00022519"/>
    </source>
</evidence>
<evidence type="ECO:0000256" key="5">
    <source>
        <dbReference type="ARBA" id="ARBA00022989"/>
    </source>
</evidence>
<keyword evidence="15" id="KW-1185">Reference proteome</keyword>
<protein>
    <submittedName>
        <fullName evidence="14">Methyl-accepting chemotaxis sensory transducer with Cache sensor</fullName>
    </submittedName>
</protein>
<organism evidence="14 15">
    <name type="scientific">Neptunomonas antarctica</name>
    <dbReference type="NCBI Taxonomy" id="619304"/>
    <lineage>
        <taxon>Bacteria</taxon>
        <taxon>Pseudomonadati</taxon>
        <taxon>Pseudomonadota</taxon>
        <taxon>Gammaproteobacteria</taxon>
        <taxon>Oceanospirillales</taxon>
        <taxon>Oceanospirillaceae</taxon>
        <taxon>Neptunomonas</taxon>
    </lineage>
</organism>
<feature type="domain" description="HAMP" evidence="13">
    <location>
        <begin position="232"/>
        <end position="286"/>
    </location>
</feature>
<dbReference type="SMART" id="SM00283">
    <property type="entry name" value="MA"/>
    <property type="match status" value="1"/>
</dbReference>
<dbReference type="Gene3D" id="3.30.450.20">
    <property type="entry name" value="PAS domain"/>
    <property type="match status" value="1"/>
</dbReference>
<dbReference type="GO" id="GO:0005886">
    <property type="term" value="C:plasma membrane"/>
    <property type="evidence" value="ECO:0007669"/>
    <property type="project" value="UniProtKB-SubCell"/>
</dbReference>
<dbReference type="SUPFAM" id="SSF58104">
    <property type="entry name" value="Methyl-accepting chemotaxis protein (MCP) signaling domain"/>
    <property type="match status" value="1"/>
</dbReference>
<sequence>MSKLTLKHKMLLLTIIPLIVAILVVMLVVKIKLVEMGEQEVTHIRTSMMLSKQETAKNYIDLALTAVQPIVDRASGADDKDAKEKAAEILRSLAYGEKNDGYVFVYDYSGTGVAMRVKVSMEGENYIALKDVNGVSIIKELIGQAQQGGGYLTYTWNKPSKNADVKKLSYAAGISKFGWMVGTGFYIDDIDDAIAAAQLRVQSELAKTQLIIAGVGLVLLLLVIMISLYIAGKVTQPLRDTAAALIDISRGKGDLTRRLSVMSQDEVGQVSQGFNDFVDKIQHLVIDLKTGIEDLSNSTQQMNSVVNKTHMDVQKQRDETAQAAAAVHEMAAAAQEVAGNAVGAATAAQEADNETVSGQKVVEETISSIKALSDEVNRASDVIAQLDLDADKIGTVVNVIKEIAGQTNLLALNAAIEAARAGEYGRGFSVVADEVRTLANRTQQSTQEIQSMIERLQVGAREAVGVMDTSKAQGVATVGRAAKASDSLRIITGSVSTITQMNTQIASAAEEQTAVADEISQNVQQIADIAEHSATNADALSQTTQEMSALEQRLKVIVNQFKV</sequence>
<dbReference type="PROSITE" id="PS50192">
    <property type="entry name" value="T_SNARE"/>
    <property type="match status" value="1"/>
</dbReference>
<dbReference type="PANTHER" id="PTHR32089:SF119">
    <property type="entry name" value="METHYL-ACCEPTING CHEMOTAXIS PROTEIN CTPL"/>
    <property type="match status" value="1"/>
</dbReference>
<feature type="transmembrane region" description="Helical" evidence="10">
    <location>
        <begin position="12"/>
        <end position="29"/>
    </location>
</feature>
<dbReference type="InterPro" id="IPR000727">
    <property type="entry name" value="T_SNARE_dom"/>
</dbReference>
<keyword evidence="4 10" id="KW-0812">Transmembrane</keyword>
<dbReference type="FunFam" id="1.10.287.950:FF:000001">
    <property type="entry name" value="Methyl-accepting chemotaxis sensory transducer"/>
    <property type="match status" value="1"/>
</dbReference>
<evidence type="ECO:0000259" key="13">
    <source>
        <dbReference type="PROSITE" id="PS50885"/>
    </source>
</evidence>
<evidence type="ECO:0000256" key="1">
    <source>
        <dbReference type="ARBA" id="ARBA00004429"/>
    </source>
</evidence>
<dbReference type="RefSeq" id="WP_054340249.1">
    <property type="nucleotide sequence ID" value="NZ_FTOE01000005.1"/>
</dbReference>
<evidence type="ECO:0000259" key="11">
    <source>
        <dbReference type="PROSITE" id="PS50111"/>
    </source>
</evidence>
<dbReference type="PROSITE" id="PS50111">
    <property type="entry name" value="CHEMOTAXIS_TRANSDUC_2"/>
    <property type="match status" value="1"/>
</dbReference>
<dbReference type="CDD" id="cd11386">
    <property type="entry name" value="MCP_signal"/>
    <property type="match status" value="1"/>
</dbReference>
<accession>A0A1N7M6W1</accession>
<dbReference type="CDD" id="cd18774">
    <property type="entry name" value="PDC2_HK_sensor"/>
    <property type="match status" value="1"/>
</dbReference>
<dbReference type="GO" id="GO:0004888">
    <property type="term" value="F:transmembrane signaling receptor activity"/>
    <property type="evidence" value="ECO:0007669"/>
    <property type="project" value="InterPro"/>
</dbReference>
<dbReference type="PRINTS" id="PR00260">
    <property type="entry name" value="CHEMTRNSDUCR"/>
</dbReference>
<keyword evidence="5 10" id="KW-1133">Transmembrane helix</keyword>
<proteinExistence type="inferred from homology"/>
<keyword evidence="7 9" id="KW-0807">Transducer</keyword>
<dbReference type="STRING" id="619304.SAMN05421760_105214"/>
<dbReference type="Pfam" id="PF00015">
    <property type="entry name" value="MCPsignal"/>
    <property type="match status" value="1"/>
</dbReference>
<keyword evidence="6 10" id="KW-0472">Membrane</keyword>
<dbReference type="OrthoDB" id="6376221at2"/>
<gene>
    <name evidence="14" type="ORF">SAMN05421760_105214</name>
</gene>
<evidence type="ECO:0000313" key="15">
    <source>
        <dbReference type="Proteomes" id="UP000185999"/>
    </source>
</evidence>
<dbReference type="GO" id="GO:0006935">
    <property type="term" value="P:chemotaxis"/>
    <property type="evidence" value="ECO:0007669"/>
    <property type="project" value="InterPro"/>
</dbReference>
<evidence type="ECO:0000313" key="14">
    <source>
        <dbReference type="EMBL" id="SIS81711.1"/>
    </source>
</evidence>
<dbReference type="SMART" id="SM01049">
    <property type="entry name" value="Cache_2"/>
    <property type="match status" value="1"/>
</dbReference>
<dbReference type="Proteomes" id="UP000185999">
    <property type="component" value="Unassembled WGS sequence"/>
</dbReference>
<dbReference type="PROSITE" id="PS50885">
    <property type="entry name" value="HAMP"/>
    <property type="match status" value="1"/>
</dbReference>
<keyword evidence="2" id="KW-1003">Cell membrane</keyword>
<dbReference type="Pfam" id="PF17200">
    <property type="entry name" value="sCache_2"/>
    <property type="match status" value="1"/>
</dbReference>
<dbReference type="Pfam" id="PF00672">
    <property type="entry name" value="HAMP"/>
    <property type="match status" value="1"/>
</dbReference>
<dbReference type="InterPro" id="IPR003660">
    <property type="entry name" value="HAMP_dom"/>
</dbReference>
<evidence type="ECO:0000256" key="9">
    <source>
        <dbReference type="PROSITE-ProRule" id="PRU00284"/>
    </source>
</evidence>
<evidence type="ECO:0000256" key="6">
    <source>
        <dbReference type="ARBA" id="ARBA00023136"/>
    </source>
</evidence>
<evidence type="ECO:0000256" key="2">
    <source>
        <dbReference type="ARBA" id="ARBA00022475"/>
    </source>
</evidence>
<dbReference type="PANTHER" id="PTHR32089">
    <property type="entry name" value="METHYL-ACCEPTING CHEMOTAXIS PROTEIN MCPB"/>
    <property type="match status" value="1"/>
</dbReference>
<evidence type="ECO:0000256" key="4">
    <source>
        <dbReference type="ARBA" id="ARBA00022692"/>
    </source>
</evidence>
<keyword evidence="3" id="KW-0997">Cell inner membrane</keyword>